<reference evidence="2" key="1">
    <citation type="journal article" date="2020" name="Stud. Mycol.">
        <title>101 Dothideomycetes genomes: a test case for predicting lifestyles and emergence of pathogens.</title>
        <authorList>
            <person name="Haridas S."/>
            <person name="Albert R."/>
            <person name="Binder M."/>
            <person name="Bloem J."/>
            <person name="Labutti K."/>
            <person name="Salamov A."/>
            <person name="Andreopoulos B."/>
            <person name="Baker S."/>
            <person name="Barry K."/>
            <person name="Bills G."/>
            <person name="Bluhm B."/>
            <person name="Cannon C."/>
            <person name="Castanera R."/>
            <person name="Culley D."/>
            <person name="Daum C."/>
            <person name="Ezra D."/>
            <person name="Gonzalez J."/>
            <person name="Henrissat B."/>
            <person name="Kuo A."/>
            <person name="Liang C."/>
            <person name="Lipzen A."/>
            <person name="Lutzoni F."/>
            <person name="Magnuson J."/>
            <person name="Mondo S."/>
            <person name="Nolan M."/>
            <person name="Ohm R."/>
            <person name="Pangilinan J."/>
            <person name="Park H.-J."/>
            <person name="Ramirez L."/>
            <person name="Alfaro M."/>
            <person name="Sun H."/>
            <person name="Tritt A."/>
            <person name="Yoshinaga Y."/>
            <person name="Zwiers L.-H."/>
            <person name="Turgeon B."/>
            <person name="Goodwin S."/>
            <person name="Spatafora J."/>
            <person name="Crous P."/>
            <person name="Grigoriev I."/>
        </authorList>
    </citation>
    <scope>NUCLEOTIDE SEQUENCE</scope>
    <source>
        <strain evidence="2">CBS 113389</strain>
    </source>
</reference>
<feature type="region of interest" description="Disordered" evidence="1">
    <location>
        <begin position="55"/>
        <end position="87"/>
    </location>
</feature>
<feature type="region of interest" description="Disordered" evidence="1">
    <location>
        <begin position="228"/>
        <end position="275"/>
    </location>
</feature>
<evidence type="ECO:0000313" key="3">
    <source>
        <dbReference type="Proteomes" id="UP000799767"/>
    </source>
</evidence>
<proteinExistence type="predicted"/>
<dbReference type="EMBL" id="MU001642">
    <property type="protein sequence ID" value="KAF2479022.1"/>
    <property type="molecule type" value="Genomic_DNA"/>
</dbReference>
<feature type="compositionally biased region" description="Basic and acidic residues" evidence="1">
    <location>
        <begin position="263"/>
        <end position="275"/>
    </location>
</feature>
<dbReference type="Proteomes" id="UP000799767">
    <property type="component" value="Unassembled WGS sequence"/>
</dbReference>
<dbReference type="RefSeq" id="XP_033585592.1">
    <property type="nucleotide sequence ID" value="XM_033738425.1"/>
</dbReference>
<dbReference type="GeneID" id="54479427"/>
<keyword evidence="3" id="KW-1185">Reference proteome</keyword>
<accession>A0A6A6PGC9</accession>
<evidence type="ECO:0008006" key="4">
    <source>
        <dbReference type="Google" id="ProtNLM"/>
    </source>
</evidence>
<feature type="compositionally biased region" description="Basic and acidic residues" evidence="1">
    <location>
        <begin position="55"/>
        <end position="74"/>
    </location>
</feature>
<gene>
    <name evidence="2" type="ORF">BDY17DRAFT_47404</name>
</gene>
<evidence type="ECO:0000313" key="2">
    <source>
        <dbReference type="EMBL" id="KAF2479022.1"/>
    </source>
</evidence>
<evidence type="ECO:0000256" key="1">
    <source>
        <dbReference type="SAM" id="MobiDB-lite"/>
    </source>
</evidence>
<sequence>MAKVPFSPPLPDGQPQCDLEDGEIAEPALPLRRDSIHSKSNKVCFFYFHHGHCPRDPENSPRPERPCAHTHHFDSSQLPPKAPSIPRRMHKKPCGISTCPLRHGMKQIVPKSEEEKIALREATKHKDPGSTNPKKRIQVAALELPATKKICNVTSSDKALIFGPSPGSSKDTCFFWYHGHCARSKDPRNRCMYRHELTDPPTMVQPPPGYVHRNGGCGLPWCPGDFRVSDPQPKPKEHVPQAVKNEDECEQNEESGDEDGESREEWYLKGFDDVG</sequence>
<protein>
    <recommendedName>
        <fullName evidence="4">C3H1-type domain-containing protein</fullName>
    </recommendedName>
</protein>
<dbReference type="OrthoDB" id="3895766at2759"/>
<name>A0A6A6PGC9_9PEZI</name>
<feature type="region of interest" description="Disordered" evidence="1">
    <location>
        <begin position="1"/>
        <end position="20"/>
    </location>
</feature>
<organism evidence="2 3">
    <name type="scientific">Neohortaea acidophila</name>
    <dbReference type="NCBI Taxonomy" id="245834"/>
    <lineage>
        <taxon>Eukaryota</taxon>
        <taxon>Fungi</taxon>
        <taxon>Dikarya</taxon>
        <taxon>Ascomycota</taxon>
        <taxon>Pezizomycotina</taxon>
        <taxon>Dothideomycetes</taxon>
        <taxon>Dothideomycetidae</taxon>
        <taxon>Mycosphaerellales</taxon>
        <taxon>Teratosphaeriaceae</taxon>
        <taxon>Neohortaea</taxon>
    </lineage>
</organism>
<dbReference type="AlphaFoldDB" id="A0A6A6PGC9"/>
<feature type="compositionally biased region" description="Acidic residues" evidence="1">
    <location>
        <begin position="247"/>
        <end position="262"/>
    </location>
</feature>
<feature type="compositionally biased region" description="Pro residues" evidence="1">
    <location>
        <begin position="1"/>
        <end position="12"/>
    </location>
</feature>